<dbReference type="Pfam" id="PF10756">
    <property type="entry name" value="bPH_6"/>
    <property type="match status" value="1"/>
</dbReference>
<dbReference type="AlphaFoldDB" id="A0A9D1ULB8"/>
<feature type="domain" description="Low molecular weight protein antigen 6 PH" evidence="2">
    <location>
        <begin position="38"/>
        <end position="107"/>
    </location>
</feature>
<sequence length="117" mass="13114">MAVVSGIGDTGATVSIVDQVSFLGLGLIFSACVLCLLRPRVRVNEAGVEVRNIFGAQFYRWSIIHGLSFPRNARWARLELPDFEFVSMMAFQLADKATIARTVEDFRVLEDRYMPAE</sequence>
<reference evidence="3" key="1">
    <citation type="journal article" date="2021" name="PeerJ">
        <title>Extensive microbial diversity within the chicken gut microbiome revealed by metagenomics and culture.</title>
        <authorList>
            <person name="Gilroy R."/>
            <person name="Ravi A."/>
            <person name="Getino M."/>
            <person name="Pursley I."/>
            <person name="Horton D.L."/>
            <person name="Alikhan N.F."/>
            <person name="Baker D."/>
            <person name="Gharbi K."/>
            <person name="Hall N."/>
            <person name="Watson M."/>
            <person name="Adriaenssens E.M."/>
            <person name="Foster-Nyarko E."/>
            <person name="Jarju S."/>
            <person name="Secka A."/>
            <person name="Antonio M."/>
            <person name="Oren A."/>
            <person name="Chaudhuri R.R."/>
            <person name="La Ragione R."/>
            <person name="Hildebrand F."/>
            <person name="Pallen M.J."/>
        </authorList>
    </citation>
    <scope>NUCLEOTIDE SEQUENCE</scope>
    <source>
        <strain evidence="3">CHK32-1732</strain>
    </source>
</reference>
<evidence type="ECO:0000256" key="1">
    <source>
        <dbReference type="SAM" id="Phobius"/>
    </source>
</evidence>
<accession>A0A9D1ULB8</accession>
<comment type="caution">
    <text evidence="3">The sequence shown here is derived from an EMBL/GenBank/DDBJ whole genome shotgun (WGS) entry which is preliminary data.</text>
</comment>
<keyword evidence="1" id="KW-0472">Membrane</keyword>
<name>A0A9D1ULB8_9CORY</name>
<dbReference type="EMBL" id="DXGC01000028">
    <property type="protein sequence ID" value="HIW90615.1"/>
    <property type="molecule type" value="Genomic_DNA"/>
</dbReference>
<dbReference type="InterPro" id="IPR019692">
    <property type="entry name" value="CFP-6_PH"/>
</dbReference>
<keyword evidence="1" id="KW-1133">Transmembrane helix</keyword>
<feature type="transmembrane region" description="Helical" evidence="1">
    <location>
        <begin position="20"/>
        <end position="37"/>
    </location>
</feature>
<evidence type="ECO:0000313" key="3">
    <source>
        <dbReference type="EMBL" id="HIW90615.1"/>
    </source>
</evidence>
<proteinExistence type="predicted"/>
<reference evidence="3" key="2">
    <citation type="submission" date="2021-04" db="EMBL/GenBank/DDBJ databases">
        <authorList>
            <person name="Gilroy R."/>
        </authorList>
    </citation>
    <scope>NUCLEOTIDE SEQUENCE</scope>
    <source>
        <strain evidence="3">CHK32-1732</strain>
    </source>
</reference>
<protein>
    <submittedName>
        <fullName evidence="3">PH domain-containing protein</fullName>
    </submittedName>
</protein>
<evidence type="ECO:0000313" key="4">
    <source>
        <dbReference type="Proteomes" id="UP000824190"/>
    </source>
</evidence>
<gene>
    <name evidence="3" type="ORF">H9870_02995</name>
</gene>
<keyword evidence="1" id="KW-0812">Transmembrane</keyword>
<organism evidence="3 4">
    <name type="scientific">Candidatus Corynebacterium avicola</name>
    <dbReference type="NCBI Taxonomy" id="2838527"/>
    <lineage>
        <taxon>Bacteria</taxon>
        <taxon>Bacillati</taxon>
        <taxon>Actinomycetota</taxon>
        <taxon>Actinomycetes</taxon>
        <taxon>Mycobacteriales</taxon>
        <taxon>Corynebacteriaceae</taxon>
        <taxon>Corynebacterium</taxon>
    </lineage>
</organism>
<dbReference type="Proteomes" id="UP000824190">
    <property type="component" value="Unassembled WGS sequence"/>
</dbReference>
<evidence type="ECO:0000259" key="2">
    <source>
        <dbReference type="Pfam" id="PF10756"/>
    </source>
</evidence>